<dbReference type="PROSITE" id="PS51257">
    <property type="entry name" value="PROKAR_LIPOPROTEIN"/>
    <property type="match status" value="1"/>
</dbReference>
<gene>
    <name evidence="3" type="ORF">E1267_30190</name>
</gene>
<keyword evidence="1" id="KW-0732">Signal</keyword>
<dbReference type="Proteomes" id="UP000295157">
    <property type="component" value="Unassembled WGS sequence"/>
</dbReference>
<dbReference type="InterPro" id="IPR002018">
    <property type="entry name" value="CarbesteraseB"/>
</dbReference>
<evidence type="ECO:0000313" key="4">
    <source>
        <dbReference type="Proteomes" id="UP000295157"/>
    </source>
</evidence>
<dbReference type="OrthoDB" id="4308422at2"/>
<protein>
    <submittedName>
        <fullName evidence="3">Carboxylesterase</fullName>
    </submittedName>
</protein>
<accession>A0A4R4N6W6</accession>
<evidence type="ECO:0000256" key="1">
    <source>
        <dbReference type="SAM" id="SignalP"/>
    </source>
</evidence>
<comment type="caution">
    <text evidence="3">The sequence shown here is derived from an EMBL/GenBank/DDBJ whole genome shotgun (WGS) entry which is preliminary data.</text>
</comment>
<feature type="domain" description="Carboxylesterase type B" evidence="2">
    <location>
        <begin position="36"/>
        <end position="528"/>
    </location>
</feature>
<name>A0A4R4N6W6_9ACTN</name>
<feature type="chain" id="PRO_5020335521" evidence="1">
    <location>
        <begin position="29"/>
        <end position="533"/>
    </location>
</feature>
<dbReference type="InterPro" id="IPR029058">
    <property type="entry name" value="AB_hydrolase_fold"/>
</dbReference>
<organism evidence="3 4">
    <name type="scientific">Nonomuraea longispora</name>
    <dbReference type="NCBI Taxonomy" id="1848320"/>
    <lineage>
        <taxon>Bacteria</taxon>
        <taxon>Bacillati</taxon>
        <taxon>Actinomycetota</taxon>
        <taxon>Actinomycetes</taxon>
        <taxon>Streptosporangiales</taxon>
        <taxon>Streptosporangiaceae</taxon>
        <taxon>Nonomuraea</taxon>
    </lineage>
</organism>
<dbReference type="AlphaFoldDB" id="A0A4R4N6W6"/>
<dbReference type="InterPro" id="IPR050309">
    <property type="entry name" value="Type-B_Carboxylest/Lipase"/>
</dbReference>
<keyword evidence="4" id="KW-1185">Reference proteome</keyword>
<dbReference type="PANTHER" id="PTHR11559">
    <property type="entry name" value="CARBOXYLESTERASE"/>
    <property type="match status" value="1"/>
</dbReference>
<dbReference type="Gene3D" id="3.40.50.1820">
    <property type="entry name" value="alpha/beta hydrolase"/>
    <property type="match status" value="1"/>
</dbReference>
<sequence>MRSSFVRWSAVVATGCLSVAACATQAVASDQQMRALVVQLDTGRIRGLNDGTVRTYTGIRYAQPPVGELRWKKPVPAKPWKGVADATKPAPKCVQAEGGKQIGKEDCLFLNVTAPAKPSRKKLPVMVWMHGGGYTTGSGGDYGARRMADQGDVVVVTINYRLGAFGLLGLSGLPGSGTFMLADQLEALRWVKRNAAAFGGDTGNVTMLGESAGGMSTCALLTSPATRGLVDKAVVQSGSCMIEWRSGTYIPIPGMPSFTPYTSLKANHATGEAAAKKLGCAAGKELECLRDKPVSELMKVNDTFASNLAYGTPLLPLEPAQALRKGKFLRVPVLSGGTKDEANGFIAGAIKAGYPVTAENYPKLVKGAFGEKAGAVLKKYPLSDYRSPGLAWATVSNDSSWACPTLAGDRAMTARTKVYAYEFADAKAPNIGDIPAGFPPGAQHASELPYLFDLGGRPWPGLTSEQWRLAGQMVGYWTSFAHTGKPRAQGAPAWPAFGRAGTVLSLKPKSQGGVGPARYDREHHCGFWRGITG</sequence>
<dbReference type="Pfam" id="PF00135">
    <property type="entry name" value="COesterase"/>
    <property type="match status" value="1"/>
</dbReference>
<dbReference type="RefSeq" id="WP_132337409.1">
    <property type="nucleotide sequence ID" value="NZ_SMJZ01000142.1"/>
</dbReference>
<reference evidence="3 4" key="1">
    <citation type="submission" date="2019-02" db="EMBL/GenBank/DDBJ databases">
        <title>Draft genome sequences of novel Actinobacteria.</title>
        <authorList>
            <person name="Sahin N."/>
            <person name="Ay H."/>
            <person name="Saygin H."/>
        </authorList>
    </citation>
    <scope>NUCLEOTIDE SEQUENCE [LARGE SCALE GENOMIC DNA]</scope>
    <source>
        <strain evidence="3 4">KC201</strain>
    </source>
</reference>
<evidence type="ECO:0000259" key="2">
    <source>
        <dbReference type="Pfam" id="PF00135"/>
    </source>
</evidence>
<dbReference type="SUPFAM" id="SSF53474">
    <property type="entry name" value="alpha/beta-Hydrolases"/>
    <property type="match status" value="1"/>
</dbReference>
<evidence type="ECO:0000313" key="3">
    <source>
        <dbReference type="EMBL" id="TDC02092.1"/>
    </source>
</evidence>
<proteinExistence type="predicted"/>
<dbReference type="EMBL" id="SMJZ01000142">
    <property type="protein sequence ID" value="TDC02092.1"/>
    <property type="molecule type" value="Genomic_DNA"/>
</dbReference>
<feature type="signal peptide" evidence="1">
    <location>
        <begin position="1"/>
        <end position="28"/>
    </location>
</feature>